<dbReference type="SUPFAM" id="SSF51735">
    <property type="entry name" value="NAD(P)-binding Rossmann-fold domains"/>
    <property type="match status" value="1"/>
</dbReference>
<dbReference type="Pfam" id="PF07690">
    <property type="entry name" value="MFS_1"/>
    <property type="match status" value="1"/>
</dbReference>
<dbReference type="Pfam" id="PF00550">
    <property type="entry name" value="PP-binding"/>
    <property type="match status" value="1"/>
</dbReference>
<dbReference type="InterPro" id="IPR020806">
    <property type="entry name" value="PKS_PP-bd"/>
</dbReference>
<dbReference type="PANTHER" id="PTHR23501:SF187">
    <property type="entry name" value="MAJOR FACILITATOR SUPERFAMILY (MFS) PROFILE DOMAIN-CONTAINING PROTEIN"/>
    <property type="match status" value="1"/>
</dbReference>
<dbReference type="SUPFAM" id="SSF47336">
    <property type="entry name" value="ACP-like"/>
    <property type="match status" value="1"/>
</dbReference>
<dbReference type="Gene3D" id="1.20.1720.10">
    <property type="entry name" value="Multidrug resistance protein D"/>
    <property type="match status" value="1"/>
</dbReference>
<evidence type="ECO:0000256" key="9">
    <source>
        <dbReference type="SAM" id="Phobius"/>
    </source>
</evidence>
<dbReference type="InterPro" id="IPR013120">
    <property type="entry name" value="FAR_NAD-bd"/>
</dbReference>
<evidence type="ECO:0000256" key="1">
    <source>
        <dbReference type="ARBA" id="ARBA00004141"/>
    </source>
</evidence>
<dbReference type="SUPFAM" id="SSF103473">
    <property type="entry name" value="MFS general substrate transporter"/>
    <property type="match status" value="1"/>
</dbReference>
<evidence type="ECO:0000256" key="7">
    <source>
        <dbReference type="ARBA" id="ARBA00023136"/>
    </source>
</evidence>
<dbReference type="EMBL" id="CP058938">
    <property type="protein sequence ID" value="QLI74157.1"/>
    <property type="molecule type" value="Genomic_DNA"/>
</dbReference>
<dbReference type="AlphaFoldDB" id="A0A7D5V4F4"/>
<dbReference type="GO" id="GO:0005886">
    <property type="term" value="C:plasma membrane"/>
    <property type="evidence" value="ECO:0007669"/>
    <property type="project" value="TreeGrafter"/>
</dbReference>
<keyword evidence="7 9" id="KW-0472">Membrane</keyword>
<reference evidence="12 13" key="1">
    <citation type="submission" date="2020-07" db="EMBL/GenBank/DDBJ databases">
        <title>Telomere length de novo assembly of all 7 chromosomes of the fungus, Metarhizium brunneum, using a novel assembly pipeline.</title>
        <authorList>
            <person name="Saud z."/>
            <person name="Kortsinoglou A."/>
            <person name="Kouvelis V.N."/>
            <person name="Butt T.M."/>
        </authorList>
    </citation>
    <scope>NUCLEOTIDE SEQUENCE [LARGE SCALE GENOMIC DNA]</scope>
    <source>
        <strain evidence="12 13">4556</strain>
    </source>
</reference>
<dbReference type="PROSITE" id="PS50850">
    <property type="entry name" value="MFS"/>
    <property type="match status" value="1"/>
</dbReference>
<evidence type="ECO:0000256" key="4">
    <source>
        <dbReference type="ARBA" id="ARBA00022553"/>
    </source>
</evidence>
<keyword evidence="3" id="KW-0596">Phosphopantetheine</keyword>
<protein>
    <submittedName>
        <fullName evidence="12">Polyketide synthase-nonribosomal peptide synthetase</fullName>
    </submittedName>
</protein>
<evidence type="ECO:0000256" key="5">
    <source>
        <dbReference type="ARBA" id="ARBA00022692"/>
    </source>
</evidence>
<accession>A0A7D5V4F4</accession>
<keyword evidence="8" id="KW-0325">Glycoprotein</keyword>
<keyword evidence="2" id="KW-0813">Transport</keyword>
<feature type="transmembrane region" description="Helical" evidence="9">
    <location>
        <begin position="426"/>
        <end position="451"/>
    </location>
</feature>
<evidence type="ECO:0000259" key="10">
    <source>
        <dbReference type="PROSITE" id="PS50075"/>
    </source>
</evidence>
<dbReference type="InterPro" id="IPR020846">
    <property type="entry name" value="MFS_dom"/>
</dbReference>
<evidence type="ECO:0000256" key="8">
    <source>
        <dbReference type="ARBA" id="ARBA00023180"/>
    </source>
</evidence>
<dbReference type="InterPro" id="IPR036736">
    <property type="entry name" value="ACP-like_sf"/>
</dbReference>
<feature type="domain" description="Major facilitator superfamily (MFS) profile" evidence="11">
    <location>
        <begin position="330"/>
        <end position="479"/>
    </location>
</feature>
<keyword evidence="4" id="KW-0597">Phosphoprotein</keyword>
<dbReference type="Pfam" id="PF07993">
    <property type="entry name" value="NAD_binding_4"/>
    <property type="match status" value="1"/>
</dbReference>
<gene>
    <name evidence="12" type="primary">ccsA_3</name>
    <name evidence="12" type="ORF">G6M90_00g111720</name>
</gene>
<organism evidence="12 13">
    <name type="scientific">Metarhizium brunneum</name>
    <dbReference type="NCBI Taxonomy" id="500148"/>
    <lineage>
        <taxon>Eukaryota</taxon>
        <taxon>Fungi</taxon>
        <taxon>Dikarya</taxon>
        <taxon>Ascomycota</taxon>
        <taxon>Pezizomycotina</taxon>
        <taxon>Sordariomycetes</taxon>
        <taxon>Hypocreomycetidae</taxon>
        <taxon>Hypocreales</taxon>
        <taxon>Clavicipitaceae</taxon>
        <taxon>Metarhizium</taxon>
    </lineage>
</organism>
<dbReference type="KEGG" id="mbrn:26243082"/>
<dbReference type="Proteomes" id="UP000510686">
    <property type="component" value="Chromosome 7"/>
</dbReference>
<evidence type="ECO:0000313" key="12">
    <source>
        <dbReference type="EMBL" id="QLI74157.1"/>
    </source>
</evidence>
<dbReference type="SMART" id="SM00823">
    <property type="entry name" value="PKS_PP"/>
    <property type="match status" value="1"/>
</dbReference>
<dbReference type="PANTHER" id="PTHR23501">
    <property type="entry name" value="MAJOR FACILITATOR SUPERFAMILY"/>
    <property type="match status" value="1"/>
</dbReference>
<feature type="domain" description="Carrier" evidence="10">
    <location>
        <begin position="2"/>
        <end position="82"/>
    </location>
</feature>
<dbReference type="InterPro" id="IPR011701">
    <property type="entry name" value="MFS"/>
</dbReference>
<evidence type="ECO:0000256" key="2">
    <source>
        <dbReference type="ARBA" id="ARBA00022448"/>
    </source>
</evidence>
<name>A0A7D5V4F4_9HYPO</name>
<evidence type="ECO:0000256" key="3">
    <source>
        <dbReference type="ARBA" id="ARBA00022450"/>
    </source>
</evidence>
<evidence type="ECO:0000259" key="11">
    <source>
        <dbReference type="PROSITE" id="PS50850"/>
    </source>
</evidence>
<dbReference type="OrthoDB" id="416786at2759"/>
<dbReference type="GO" id="GO:0031177">
    <property type="term" value="F:phosphopantetheine binding"/>
    <property type="evidence" value="ECO:0007669"/>
    <property type="project" value="InterPro"/>
</dbReference>
<dbReference type="Gene3D" id="3.40.50.720">
    <property type="entry name" value="NAD(P)-binding Rossmann-like Domain"/>
    <property type="match status" value="1"/>
</dbReference>
<dbReference type="GeneID" id="26243082"/>
<keyword evidence="6 9" id="KW-1133">Transmembrane helix</keyword>
<dbReference type="InterPro" id="IPR009081">
    <property type="entry name" value="PP-bd_ACP"/>
</dbReference>
<comment type="subcellular location">
    <subcellularLocation>
        <location evidence="1">Membrane</location>
        <topology evidence="1">Multi-pass membrane protein</topology>
    </subcellularLocation>
</comment>
<proteinExistence type="predicted"/>
<dbReference type="GO" id="GO:0022857">
    <property type="term" value="F:transmembrane transporter activity"/>
    <property type="evidence" value="ECO:0007669"/>
    <property type="project" value="InterPro"/>
</dbReference>
<dbReference type="InterPro" id="IPR036291">
    <property type="entry name" value="NAD(P)-bd_dom_sf"/>
</dbReference>
<keyword evidence="13" id="KW-1185">Reference proteome</keyword>
<dbReference type="InterPro" id="IPR036259">
    <property type="entry name" value="MFS_trans_sf"/>
</dbReference>
<dbReference type="RefSeq" id="XP_014543695.2">
    <property type="nucleotide sequence ID" value="XM_014688209.2"/>
</dbReference>
<evidence type="ECO:0000313" key="13">
    <source>
        <dbReference type="Proteomes" id="UP000510686"/>
    </source>
</evidence>
<dbReference type="PROSITE" id="PS50075">
    <property type="entry name" value="CARRIER"/>
    <property type="match status" value="1"/>
</dbReference>
<sequence>MPQANGLVAKSREIWLQILGDTPSSLHIIDSDTDFFHVGGSSRSLIELHAEINKEFNTDMPLIQLFENSTLGAMARQIDPATGSLPASTGLSFTVPAPSNNHEEPSTVPKLDYKIHAIALRRRRSNLPAIFSDPKVQLHMGELDALRLSLSKQAAQEIVKLCLPQRIPMHLIPSENVAYLSGQASFGEESVADFKPPCDKSDGYTATKWASEQFLELISEKLLIPIWIYRPSSIVGDDAPAPDLMTNLSSFSRQLHLPLGGARLDFIGAERVSAEIVDEVKHDSAYPGGLVKYMYESGDLEFAVDNMKGSLERQTGASSEILRLEEWTRRAAAAGLNEIVAACLARADELPIVFPKLLRRTRPKIVEETLTTYTSSFSLRNVCYIPTTYGQLADLQGRRYVMILATAIFLLGSGVCGGASSMDMLIWGRVVQGIGGGSINILVGMIICDLVPMRERGNFMGTTSGPIIGGALTDNTTWR</sequence>
<dbReference type="Gene3D" id="1.10.1200.10">
    <property type="entry name" value="ACP-like"/>
    <property type="match status" value="1"/>
</dbReference>
<evidence type="ECO:0000256" key="6">
    <source>
        <dbReference type="ARBA" id="ARBA00022989"/>
    </source>
</evidence>
<keyword evidence="5 9" id="KW-0812">Transmembrane</keyword>
<feature type="transmembrane region" description="Helical" evidence="9">
    <location>
        <begin position="400"/>
        <end position="420"/>
    </location>
</feature>